<proteinExistence type="predicted"/>
<keyword evidence="3" id="KW-1185">Reference proteome</keyword>
<evidence type="ECO:0000313" key="3">
    <source>
        <dbReference type="Proteomes" id="UP001250181"/>
    </source>
</evidence>
<evidence type="ECO:0000313" key="2">
    <source>
        <dbReference type="EMBL" id="MDT9686277.1"/>
    </source>
</evidence>
<feature type="region of interest" description="Disordered" evidence="1">
    <location>
        <begin position="1"/>
        <end position="84"/>
    </location>
</feature>
<dbReference type="EMBL" id="JAWCTQ010000061">
    <property type="protein sequence ID" value="MDT9686277.1"/>
    <property type="molecule type" value="Genomic_DNA"/>
</dbReference>
<accession>A0ABU3QU45</accession>
<sequence length="84" mass="8470">MAAPPGRVRAVRPGAGLWTTDENPGGGDAELRRGLLQRVEEPLPGLGGEHPEKQRTSTAARASPAASDGPTAAAAGQESRAACS</sequence>
<reference evidence="2 3" key="1">
    <citation type="submission" date="2023-09" db="EMBL/GenBank/DDBJ databases">
        <title>Streptomyces sp. nov.: A antagonism against Alternaria gaisen Producing Streptochlin, Isolated from Tamarix root soil.</title>
        <authorList>
            <person name="Chen Y."/>
        </authorList>
    </citation>
    <scope>NUCLEOTIDE SEQUENCE [LARGE SCALE GENOMIC DNA]</scope>
    <source>
        <strain evidence="2 3">TRM76323</strain>
    </source>
</reference>
<dbReference type="Proteomes" id="UP001250181">
    <property type="component" value="Unassembled WGS sequence"/>
</dbReference>
<protein>
    <submittedName>
        <fullName evidence="2">Uncharacterized protein</fullName>
    </submittedName>
</protein>
<name>A0ABU3QU45_9ACTN</name>
<dbReference type="RefSeq" id="WP_315881311.1">
    <property type="nucleotide sequence ID" value="NZ_JAWCTQ010000061.1"/>
</dbReference>
<comment type="caution">
    <text evidence="2">The sequence shown here is derived from an EMBL/GenBank/DDBJ whole genome shotgun (WGS) entry which is preliminary data.</text>
</comment>
<gene>
    <name evidence="2" type="ORF">RND61_30035</name>
</gene>
<feature type="compositionally biased region" description="Basic and acidic residues" evidence="1">
    <location>
        <begin position="29"/>
        <end position="41"/>
    </location>
</feature>
<feature type="compositionally biased region" description="Low complexity" evidence="1">
    <location>
        <begin position="56"/>
        <end position="76"/>
    </location>
</feature>
<evidence type="ECO:0000256" key="1">
    <source>
        <dbReference type="SAM" id="MobiDB-lite"/>
    </source>
</evidence>
<organism evidence="2 3">
    <name type="scientific">Streptomyces tamarix</name>
    <dbReference type="NCBI Taxonomy" id="3078565"/>
    <lineage>
        <taxon>Bacteria</taxon>
        <taxon>Bacillati</taxon>
        <taxon>Actinomycetota</taxon>
        <taxon>Actinomycetes</taxon>
        <taxon>Kitasatosporales</taxon>
        <taxon>Streptomycetaceae</taxon>
        <taxon>Streptomyces</taxon>
    </lineage>
</organism>